<dbReference type="Proteomes" id="UP000193498">
    <property type="component" value="Unassembled WGS sequence"/>
</dbReference>
<evidence type="ECO:0000313" key="2">
    <source>
        <dbReference type="EMBL" id="ORY02026.1"/>
    </source>
</evidence>
<keyword evidence="1" id="KW-0812">Transmembrane</keyword>
<sequence>MSDGQVIKDVIVTMTTTQDGSVAVVLSTARITGRPEFSYSNAMPHSASAAVLVTALLTSYLVLIF</sequence>
<reference evidence="2 3" key="1">
    <citation type="submission" date="2016-07" db="EMBL/GenBank/DDBJ databases">
        <title>Pervasive Adenine N6-methylation of Active Genes in Fungi.</title>
        <authorList>
            <consortium name="DOE Joint Genome Institute"/>
            <person name="Mondo S.J."/>
            <person name="Dannebaum R.O."/>
            <person name="Kuo R.C."/>
            <person name="Labutti K."/>
            <person name="Haridas S."/>
            <person name="Kuo A."/>
            <person name="Salamov A."/>
            <person name="Ahrendt S.R."/>
            <person name="Lipzen A."/>
            <person name="Sullivan W."/>
            <person name="Andreopoulos W.B."/>
            <person name="Clum A."/>
            <person name="Lindquist E."/>
            <person name="Daum C."/>
            <person name="Ramamoorthy G.K."/>
            <person name="Gryganskyi A."/>
            <person name="Culley D."/>
            <person name="Magnuson J.K."/>
            <person name="James T.Y."/>
            <person name="O'Malley M.A."/>
            <person name="Stajich J.E."/>
            <person name="Spatafora J.W."/>
            <person name="Visel A."/>
            <person name="Grigoriev I.V."/>
        </authorList>
    </citation>
    <scope>NUCLEOTIDE SEQUENCE [LARGE SCALE GENOMIC DNA]</scope>
    <source>
        <strain evidence="2 3">CBS 931.73</strain>
    </source>
</reference>
<evidence type="ECO:0000256" key="1">
    <source>
        <dbReference type="SAM" id="Phobius"/>
    </source>
</evidence>
<protein>
    <submittedName>
        <fullName evidence="2">Uncharacterized protein</fullName>
    </submittedName>
</protein>
<proteinExistence type="predicted"/>
<keyword evidence="1" id="KW-0472">Membrane</keyword>
<accession>A0A1Y1YVQ2</accession>
<keyword evidence="1" id="KW-1133">Transmembrane helix</keyword>
<comment type="caution">
    <text evidence="2">The sequence shown here is derived from an EMBL/GenBank/DDBJ whole genome shotgun (WGS) entry which is preliminary data.</text>
</comment>
<dbReference type="EMBL" id="MCFE01000062">
    <property type="protein sequence ID" value="ORY02026.1"/>
    <property type="molecule type" value="Genomic_DNA"/>
</dbReference>
<keyword evidence="3" id="KW-1185">Reference proteome</keyword>
<dbReference type="InParanoid" id="A0A1Y1YVQ2"/>
<gene>
    <name evidence="2" type="ORF">K493DRAFT_312208</name>
</gene>
<name>A0A1Y1YVQ2_9FUNG</name>
<dbReference type="AlphaFoldDB" id="A0A1Y1YVQ2"/>
<feature type="transmembrane region" description="Helical" evidence="1">
    <location>
        <begin position="42"/>
        <end position="63"/>
    </location>
</feature>
<organism evidence="2 3">
    <name type="scientific">Basidiobolus meristosporus CBS 931.73</name>
    <dbReference type="NCBI Taxonomy" id="1314790"/>
    <lineage>
        <taxon>Eukaryota</taxon>
        <taxon>Fungi</taxon>
        <taxon>Fungi incertae sedis</taxon>
        <taxon>Zoopagomycota</taxon>
        <taxon>Entomophthoromycotina</taxon>
        <taxon>Basidiobolomycetes</taxon>
        <taxon>Basidiobolales</taxon>
        <taxon>Basidiobolaceae</taxon>
        <taxon>Basidiobolus</taxon>
    </lineage>
</organism>
<evidence type="ECO:0000313" key="3">
    <source>
        <dbReference type="Proteomes" id="UP000193498"/>
    </source>
</evidence>